<gene>
    <name evidence="2" type="ORF">GLOTRDRAFT_128038</name>
</gene>
<evidence type="ECO:0000313" key="2">
    <source>
        <dbReference type="EMBL" id="EPQ56080.1"/>
    </source>
</evidence>
<evidence type="ECO:0000313" key="3">
    <source>
        <dbReference type="Proteomes" id="UP000030669"/>
    </source>
</evidence>
<dbReference type="Proteomes" id="UP000030669">
    <property type="component" value="Unassembled WGS sequence"/>
</dbReference>
<feature type="compositionally biased region" description="Polar residues" evidence="1">
    <location>
        <begin position="58"/>
        <end position="88"/>
    </location>
</feature>
<dbReference type="HOGENOM" id="CLU_150204_0_0_1"/>
<reference evidence="2 3" key="1">
    <citation type="journal article" date="2012" name="Science">
        <title>The Paleozoic origin of enzymatic lignin decomposition reconstructed from 31 fungal genomes.</title>
        <authorList>
            <person name="Floudas D."/>
            <person name="Binder M."/>
            <person name="Riley R."/>
            <person name="Barry K."/>
            <person name="Blanchette R.A."/>
            <person name="Henrissat B."/>
            <person name="Martinez A.T."/>
            <person name="Otillar R."/>
            <person name="Spatafora J.W."/>
            <person name="Yadav J.S."/>
            <person name="Aerts A."/>
            <person name="Benoit I."/>
            <person name="Boyd A."/>
            <person name="Carlson A."/>
            <person name="Copeland A."/>
            <person name="Coutinho P.M."/>
            <person name="de Vries R.P."/>
            <person name="Ferreira P."/>
            <person name="Findley K."/>
            <person name="Foster B."/>
            <person name="Gaskell J."/>
            <person name="Glotzer D."/>
            <person name="Gorecki P."/>
            <person name="Heitman J."/>
            <person name="Hesse C."/>
            <person name="Hori C."/>
            <person name="Igarashi K."/>
            <person name="Jurgens J.A."/>
            <person name="Kallen N."/>
            <person name="Kersten P."/>
            <person name="Kohler A."/>
            <person name="Kuees U."/>
            <person name="Kumar T.K.A."/>
            <person name="Kuo A."/>
            <person name="LaButti K."/>
            <person name="Larrondo L.F."/>
            <person name="Lindquist E."/>
            <person name="Ling A."/>
            <person name="Lombard V."/>
            <person name="Lucas S."/>
            <person name="Lundell T."/>
            <person name="Martin R."/>
            <person name="McLaughlin D.J."/>
            <person name="Morgenstern I."/>
            <person name="Morin E."/>
            <person name="Murat C."/>
            <person name="Nagy L.G."/>
            <person name="Nolan M."/>
            <person name="Ohm R.A."/>
            <person name="Patyshakuliyeva A."/>
            <person name="Rokas A."/>
            <person name="Ruiz-Duenas F.J."/>
            <person name="Sabat G."/>
            <person name="Salamov A."/>
            <person name="Samejima M."/>
            <person name="Schmutz J."/>
            <person name="Slot J.C."/>
            <person name="St John F."/>
            <person name="Stenlid J."/>
            <person name="Sun H."/>
            <person name="Sun S."/>
            <person name="Syed K."/>
            <person name="Tsang A."/>
            <person name="Wiebenga A."/>
            <person name="Young D."/>
            <person name="Pisabarro A."/>
            <person name="Eastwood D.C."/>
            <person name="Martin F."/>
            <person name="Cullen D."/>
            <person name="Grigoriev I.V."/>
            <person name="Hibbett D.S."/>
        </authorList>
    </citation>
    <scope>NUCLEOTIDE SEQUENCE [LARGE SCALE GENOMIC DNA]</scope>
    <source>
        <strain evidence="2 3">ATCC 11539</strain>
    </source>
</reference>
<organism evidence="2 3">
    <name type="scientific">Gloeophyllum trabeum (strain ATCC 11539 / FP-39264 / Madison 617)</name>
    <name type="common">Brown rot fungus</name>
    <dbReference type="NCBI Taxonomy" id="670483"/>
    <lineage>
        <taxon>Eukaryota</taxon>
        <taxon>Fungi</taxon>
        <taxon>Dikarya</taxon>
        <taxon>Basidiomycota</taxon>
        <taxon>Agaricomycotina</taxon>
        <taxon>Agaricomycetes</taxon>
        <taxon>Gloeophyllales</taxon>
        <taxon>Gloeophyllaceae</taxon>
        <taxon>Gloeophyllum</taxon>
    </lineage>
</organism>
<protein>
    <submittedName>
        <fullName evidence="2">Uncharacterized protein</fullName>
    </submittedName>
</protein>
<dbReference type="KEGG" id="gtr:GLOTRDRAFT_128038"/>
<name>S7RNL4_GLOTA</name>
<dbReference type="AlphaFoldDB" id="S7RNL4"/>
<proteinExistence type="predicted"/>
<dbReference type="RefSeq" id="XP_007864864.1">
    <property type="nucleotide sequence ID" value="XM_007866673.1"/>
</dbReference>
<keyword evidence="3" id="KW-1185">Reference proteome</keyword>
<dbReference type="GeneID" id="19301656"/>
<accession>S7RNL4</accession>
<dbReference type="OrthoDB" id="2662455at2759"/>
<sequence>MRDYCNDDMAHTAQELQLGGAVNLLKELNQVAFEVAEDEQDQEIEAFESGVDIDKCQESNPSYLRTPPASQKLQAPSPSSHKELSQNLKKASEQIIVTNTRKEYNRLWASFTQFCAAIGYAATASAVDAMFPNLPAAFPEWIAVWIMDR</sequence>
<evidence type="ECO:0000256" key="1">
    <source>
        <dbReference type="SAM" id="MobiDB-lite"/>
    </source>
</evidence>
<dbReference type="eggNOG" id="ENOG502R1YJ">
    <property type="taxonomic scope" value="Eukaryota"/>
</dbReference>
<dbReference type="EMBL" id="KB469300">
    <property type="protein sequence ID" value="EPQ56080.1"/>
    <property type="molecule type" value="Genomic_DNA"/>
</dbReference>
<dbReference type="OMA" id="WISIWIM"/>
<feature type="region of interest" description="Disordered" evidence="1">
    <location>
        <begin position="57"/>
        <end position="88"/>
    </location>
</feature>